<dbReference type="KEGG" id="msao:MYCSP_11520"/>
<dbReference type="CDD" id="cd08351">
    <property type="entry name" value="ChaP_like"/>
    <property type="match status" value="1"/>
</dbReference>
<evidence type="ECO:0000313" key="3">
    <source>
        <dbReference type="Proteomes" id="UP000192434"/>
    </source>
</evidence>
<organism evidence="2 3">
    <name type="scientific">Mycobacteroides saopaulense</name>
    <dbReference type="NCBI Taxonomy" id="1578165"/>
    <lineage>
        <taxon>Bacteria</taxon>
        <taxon>Bacillati</taxon>
        <taxon>Actinomycetota</taxon>
        <taxon>Actinomycetes</taxon>
        <taxon>Mycobacteriales</taxon>
        <taxon>Mycobacteriaceae</taxon>
        <taxon>Mycobacteroides</taxon>
    </lineage>
</organism>
<dbReference type="InterPro" id="IPR004360">
    <property type="entry name" value="Glyas_Fos-R_dOase_dom"/>
</dbReference>
<dbReference type="InterPro" id="IPR037523">
    <property type="entry name" value="VOC_core"/>
</dbReference>
<dbReference type="OrthoDB" id="9810341at2"/>
<dbReference type="Gene3D" id="3.10.180.10">
    <property type="entry name" value="2,3-Dihydroxybiphenyl 1,2-Dioxygenase, domain 1"/>
    <property type="match status" value="1"/>
</dbReference>
<comment type="caution">
    <text evidence="2">The sequence shown here is derived from an EMBL/GenBank/DDBJ whole genome shotgun (WGS) entry which is preliminary data.</text>
</comment>
<protein>
    <submittedName>
        <fullName evidence="2">Bleomycin resistance protein</fullName>
    </submittedName>
</protein>
<evidence type="ECO:0000259" key="1">
    <source>
        <dbReference type="PROSITE" id="PS51819"/>
    </source>
</evidence>
<dbReference type="PROSITE" id="PS51819">
    <property type="entry name" value="VOC"/>
    <property type="match status" value="1"/>
</dbReference>
<dbReference type="InterPro" id="IPR029068">
    <property type="entry name" value="Glyas_Bleomycin-R_OHBP_Dase"/>
</dbReference>
<sequence length="132" mass="14706">MGIAFNHTIVHSRDRDESARFFVELFGLPAAQEFGPFLNVTLQYGANLDFATVDAATITPQHYAFLVGEDDFDAIYGRITDRGIEHWADPRAQHPGEINHHDGGRGVYFQDPSGHYLEIITRPYGSEEAPGS</sequence>
<gene>
    <name evidence="2" type="ORF">BST43_01125</name>
</gene>
<dbReference type="STRING" id="1578165.BKG68_06520"/>
<accession>A0A1S4VRC2</accession>
<dbReference type="Proteomes" id="UP000192434">
    <property type="component" value="Unassembled WGS sequence"/>
</dbReference>
<name>A0A1S4VRC2_9MYCO</name>
<proteinExistence type="predicted"/>
<dbReference type="RefSeq" id="WP_083013263.1">
    <property type="nucleotide sequence ID" value="NZ_CP010271.1"/>
</dbReference>
<dbReference type="EMBL" id="MVII01000001">
    <property type="protein sequence ID" value="ORB60863.1"/>
    <property type="molecule type" value="Genomic_DNA"/>
</dbReference>
<evidence type="ECO:0000313" key="2">
    <source>
        <dbReference type="EMBL" id="ORB60863.1"/>
    </source>
</evidence>
<dbReference type="SUPFAM" id="SSF54593">
    <property type="entry name" value="Glyoxalase/Bleomycin resistance protein/Dihydroxybiphenyl dioxygenase"/>
    <property type="match status" value="1"/>
</dbReference>
<reference evidence="2 3" key="1">
    <citation type="submission" date="2016-12" db="EMBL/GenBank/DDBJ databases">
        <title>The new phylogeny of genus Mycobacterium.</title>
        <authorList>
            <person name="Tortoli E."/>
            <person name="Trovato A."/>
            <person name="Cirillo D.M."/>
        </authorList>
    </citation>
    <scope>NUCLEOTIDE SEQUENCE [LARGE SCALE GENOMIC DNA]</scope>
    <source>
        <strain evidence="2 3">CCUG 66554</strain>
    </source>
</reference>
<dbReference type="AlphaFoldDB" id="A0A1S4VRC2"/>
<dbReference type="Pfam" id="PF00903">
    <property type="entry name" value="Glyoxalase"/>
    <property type="match status" value="1"/>
</dbReference>
<feature type="domain" description="VOC" evidence="1">
    <location>
        <begin position="4"/>
        <end position="122"/>
    </location>
</feature>